<dbReference type="Proteomes" id="UP001207440">
    <property type="component" value="Unassembled WGS sequence"/>
</dbReference>
<dbReference type="AlphaFoldDB" id="A0AAP3AQN6"/>
<protein>
    <submittedName>
        <fullName evidence="3">Trehalase family glycosidase</fullName>
    </submittedName>
</protein>
<name>A0AAP3AQN6_RIEAN</name>
<dbReference type="InterPro" id="IPR018232">
    <property type="entry name" value="Glyco_hydro_37_CS"/>
</dbReference>
<dbReference type="GO" id="GO:0004555">
    <property type="term" value="F:alpha,alpha-trehalase activity"/>
    <property type="evidence" value="ECO:0007669"/>
    <property type="project" value="InterPro"/>
</dbReference>
<dbReference type="Gene3D" id="1.50.10.10">
    <property type="match status" value="1"/>
</dbReference>
<accession>A0AAP3AQN6</accession>
<dbReference type="PANTHER" id="PTHR23403">
    <property type="entry name" value="TREHALASE"/>
    <property type="match status" value="1"/>
</dbReference>
<evidence type="ECO:0000256" key="1">
    <source>
        <dbReference type="ARBA" id="ARBA00022801"/>
    </source>
</evidence>
<feature type="non-terminal residue" evidence="3">
    <location>
        <position position="1"/>
    </location>
</feature>
<proteinExistence type="predicted"/>
<evidence type="ECO:0000313" key="3">
    <source>
        <dbReference type="EMBL" id="MCW0524959.1"/>
    </source>
</evidence>
<keyword evidence="2 3" id="KW-0326">Glycosidase</keyword>
<dbReference type="InterPro" id="IPR001661">
    <property type="entry name" value="Glyco_hydro_37"/>
</dbReference>
<comment type="caution">
    <text evidence="3">The sequence shown here is derived from an EMBL/GenBank/DDBJ whole genome shotgun (WGS) entry which is preliminary data.</text>
</comment>
<dbReference type="Pfam" id="PF01204">
    <property type="entry name" value="Trehalase"/>
    <property type="match status" value="1"/>
</dbReference>
<dbReference type="InterPro" id="IPR008928">
    <property type="entry name" value="6-hairpin_glycosidase_sf"/>
</dbReference>
<dbReference type="RefSeq" id="WP_262990852.1">
    <property type="nucleotide sequence ID" value="NZ_JAOTLM010000141.1"/>
</dbReference>
<evidence type="ECO:0000313" key="4">
    <source>
        <dbReference type="Proteomes" id="UP001207440"/>
    </source>
</evidence>
<dbReference type="PANTHER" id="PTHR23403:SF1">
    <property type="entry name" value="TREHALASE"/>
    <property type="match status" value="1"/>
</dbReference>
<dbReference type="EMBL" id="JAOZYT010000140">
    <property type="protein sequence ID" value="MCW0524959.1"/>
    <property type="molecule type" value="Genomic_DNA"/>
</dbReference>
<dbReference type="SUPFAM" id="SSF48208">
    <property type="entry name" value="Six-hairpin glycosidases"/>
    <property type="match status" value="1"/>
</dbReference>
<sequence length="109" mass="12423">IENKFLYKGGLVTTTNNSGQQWDSPNAWAPLQWIACKGLMNYGYHQTAKEIAQKWCSNVESTYKKTGKLMEKYDAINTENIATGGEYPNQDGFGWTNAIYIKMKKIFNL</sequence>
<dbReference type="PROSITE" id="PS00928">
    <property type="entry name" value="TREHALASE_2"/>
    <property type="match status" value="1"/>
</dbReference>
<keyword evidence="1" id="KW-0378">Hydrolase</keyword>
<dbReference type="PRINTS" id="PR00744">
    <property type="entry name" value="GLHYDRLASE37"/>
</dbReference>
<dbReference type="GO" id="GO:0005993">
    <property type="term" value="P:trehalose catabolic process"/>
    <property type="evidence" value="ECO:0007669"/>
    <property type="project" value="TreeGrafter"/>
</dbReference>
<gene>
    <name evidence="3" type="ORF">OKE68_11665</name>
</gene>
<evidence type="ECO:0000256" key="2">
    <source>
        <dbReference type="ARBA" id="ARBA00023295"/>
    </source>
</evidence>
<organism evidence="3 4">
    <name type="scientific">Riemerella anatipestifer</name>
    <name type="common">Moraxella anatipestifer</name>
    <dbReference type="NCBI Taxonomy" id="34085"/>
    <lineage>
        <taxon>Bacteria</taxon>
        <taxon>Pseudomonadati</taxon>
        <taxon>Bacteroidota</taxon>
        <taxon>Flavobacteriia</taxon>
        <taxon>Flavobacteriales</taxon>
        <taxon>Weeksellaceae</taxon>
        <taxon>Riemerella</taxon>
    </lineage>
</organism>
<dbReference type="InterPro" id="IPR012341">
    <property type="entry name" value="6hp_glycosidase-like_sf"/>
</dbReference>
<reference evidence="3" key="1">
    <citation type="submission" date="2022-10" db="EMBL/GenBank/DDBJ databases">
        <title>Sifting through the core-genome to identify putative cross-protective antigens against Riemerella anatipestifer.</title>
        <authorList>
            <person name="Zheng X."/>
            <person name="Zhang W."/>
        </authorList>
    </citation>
    <scope>NUCLEOTIDE SEQUENCE</scope>
    <source>
        <strain evidence="3">ZWRA178</strain>
    </source>
</reference>